<feature type="transmembrane region" description="Helical" evidence="2">
    <location>
        <begin position="7"/>
        <end position="25"/>
    </location>
</feature>
<proteinExistence type="predicted"/>
<accession>A0A554LCD5</accession>
<dbReference type="Gene3D" id="3.30.70.60">
    <property type="match status" value="1"/>
</dbReference>
<evidence type="ECO:0000256" key="1">
    <source>
        <dbReference type="SAM" id="Coils"/>
    </source>
</evidence>
<evidence type="ECO:0000313" key="4">
    <source>
        <dbReference type="Proteomes" id="UP000318296"/>
    </source>
</evidence>
<dbReference type="EMBL" id="VMGH01000079">
    <property type="protein sequence ID" value="TSC90550.1"/>
    <property type="molecule type" value="Genomic_DNA"/>
</dbReference>
<sequence length="195" mass="21868">MKKYKIIIFILAAIIGISALIYFVFIPQIESSFVLWLKNTIAKEEISNLEEKKADLNNLKKAEKEAEDLSNTLAVMLPNKKEQGEFMIEVEALSANVKVNFVDIKFSEEKKTAPPAAASSEESINKKSTVKGAATEKFKEMIFELTAKGSYQDIMNFLRGLEKINRAITIEKCNLSETKGTVQASIKGKAYYQND</sequence>
<keyword evidence="2" id="KW-0472">Membrane</keyword>
<dbReference type="AlphaFoldDB" id="A0A554LCD5"/>
<evidence type="ECO:0000256" key="2">
    <source>
        <dbReference type="SAM" id="Phobius"/>
    </source>
</evidence>
<dbReference type="InterPro" id="IPR014717">
    <property type="entry name" value="Transl_elong_EF1B/ribsomal_bS6"/>
</dbReference>
<evidence type="ECO:0000313" key="3">
    <source>
        <dbReference type="EMBL" id="TSC90550.1"/>
    </source>
</evidence>
<feature type="coiled-coil region" evidence="1">
    <location>
        <begin position="39"/>
        <end position="72"/>
    </location>
</feature>
<keyword evidence="2" id="KW-0812">Transmembrane</keyword>
<evidence type="ECO:0008006" key="5">
    <source>
        <dbReference type="Google" id="ProtNLM"/>
    </source>
</evidence>
<organism evidence="3 4">
    <name type="scientific">Candidatus Berkelbacteria bacterium Licking1014_96</name>
    <dbReference type="NCBI Taxonomy" id="2017149"/>
    <lineage>
        <taxon>Bacteria</taxon>
        <taxon>Candidatus Berkelbacteria</taxon>
    </lineage>
</organism>
<dbReference type="Proteomes" id="UP000318296">
    <property type="component" value="Unassembled WGS sequence"/>
</dbReference>
<protein>
    <recommendedName>
        <fullName evidence="5">Type IV pilus assembly protein PilO</fullName>
    </recommendedName>
</protein>
<comment type="caution">
    <text evidence="3">The sequence shown here is derived from an EMBL/GenBank/DDBJ whole genome shotgun (WGS) entry which is preliminary data.</text>
</comment>
<reference evidence="3 4" key="1">
    <citation type="submission" date="2017-07" db="EMBL/GenBank/DDBJ databases">
        <title>Mechanisms for carbon and nitrogen cycling indicate functional differentiation within the Candidate Phyla Radiation.</title>
        <authorList>
            <person name="Danczak R.E."/>
            <person name="Johnston M.D."/>
            <person name="Kenah C."/>
            <person name="Slattery M."/>
            <person name="Wrighton K.C."/>
            <person name="Wilkins M.J."/>
        </authorList>
    </citation>
    <scope>NUCLEOTIDE SEQUENCE [LARGE SCALE GENOMIC DNA]</scope>
    <source>
        <strain evidence="3">Licking1014_96</strain>
    </source>
</reference>
<gene>
    <name evidence="3" type="ORF">CEN92_457</name>
</gene>
<keyword evidence="2" id="KW-1133">Transmembrane helix</keyword>
<keyword evidence="1" id="KW-0175">Coiled coil</keyword>
<name>A0A554LCD5_9BACT</name>